<evidence type="ECO:0000313" key="2">
    <source>
        <dbReference type="Proteomes" id="UP000299102"/>
    </source>
</evidence>
<dbReference type="AlphaFoldDB" id="A0A4C1YHS6"/>
<comment type="caution">
    <text evidence="1">The sequence shown here is derived from an EMBL/GenBank/DDBJ whole genome shotgun (WGS) entry which is preliminary data.</text>
</comment>
<dbReference type="Proteomes" id="UP000299102">
    <property type="component" value="Unassembled WGS sequence"/>
</dbReference>
<accession>A0A4C1YHS6</accession>
<organism evidence="1 2">
    <name type="scientific">Eumeta variegata</name>
    <name type="common">Bagworm moth</name>
    <name type="synonym">Eumeta japonica</name>
    <dbReference type="NCBI Taxonomy" id="151549"/>
    <lineage>
        <taxon>Eukaryota</taxon>
        <taxon>Metazoa</taxon>
        <taxon>Ecdysozoa</taxon>
        <taxon>Arthropoda</taxon>
        <taxon>Hexapoda</taxon>
        <taxon>Insecta</taxon>
        <taxon>Pterygota</taxon>
        <taxon>Neoptera</taxon>
        <taxon>Endopterygota</taxon>
        <taxon>Lepidoptera</taxon>
        <taxon>Glossata</taxon>
        <taxon>Ditrysia</taxon>
        <taxon>Tineoidea</taxon>
        <taxon>Psychidae</taxon>
        <taxon>Oiketicinae</taxon>
        <taxon>Eumeta</taxon>
    </lineage>
</organism>
<reference evidence="1 2" key="1">
    <citation type="journal article" date="2019" name="Commun. Biol.">
        <title>The bagworm genome reveals a unique fibroin gene that provides high tensile strength.</title>
        <authorList>
            <person name="Kono N."/>
            <person name="Nakamura H."/>
            <person name="Ohtoshi R."/>
            <person name="Tomita M."/>
            <person name="Numata K."/>
            <person name="Arakawa K."/>
        </authorList>
    </citation>
    <scope>NUCLEOTIDE SEQUENCE [LARGE SCALE GENOMIC DNA]</scope>
</reference>
<protein>
    <submittedName>
        <fullName evidence="1">Uncharacterized protein</fullName>
    </submittedName>
</protein>
<proteinExistence type="predicted"/>
<name>A0A4C1YHS6_EUMVA</name>
<sequence length="131" mass="14879">MPAPGAERGSAFTDCTSPVRHSVVVFVDRVYPSVQIRGEGIDEKVKRERASPRRKIPDRHRQMLRFRFGRRRALRSSGSRTVIDFGIDRLQCRPAVRVRAASQLLACSVPLSLTVDDPRFYSCTASCYLKR</sequence>
<keyword evidence="2" id="KW-1185">Reference proteome</keyword>
<evidence type="ECO:0000313" key="1">
    <source>
        <dbReference type="EMBL" id="GBP74199.1"/>
    </source>
</evidence>
<gene>
    <name evidence="1" type="ORF">EVAR_48249_1</name>
</gene>
<dbReference type="EMBL" id="BGZK01001198">
    <property type="protein sequence ID" value="GBP74199.1"/>
    <property type="molecule type" value="Genomic_DNA"/>
</dbReference>